<organism evidence="1 2">
    <name type="scientific">Schistosoma margrebowiei</name>
    <dbReference type="NCBI Taxonomy" id="48269"/>
    <lineage>
        <taxon>Eukaryota</taxon>
        <taxon>Metazoa</taxon>
        <taxon>Spiralia</taxon>
        <taxon>Lophotrochozoa</taxon>
        <taxon>Platyhelminthes</taxon>
        <taxon>Trematoda</taxon>
        <taxon>Digenea</taxon>
        <taxon>Strigeidida</taxon>
        <taxon>Schistosomatoidea</taxon>
        <taxon>Schistosomatidae</taxon>
        <taxon>Schistosoma</taxon>
    </lineage>
</organism>
<name>A0A183LE17_9TREM</name>
<proteinExistence type="predicted"/>
<evidence type="ECO:0000313" key="2">
    <source>
        <dbReference type="Proteomes" id="UP000277204"/>
    </source>
</evidence>
<dbReference type="Proteomes" id="UP000277204">
    <property type="component" value="Unassembled WGS sequence"/>
</dbReference>
<sequence length="59" mass="6744">MFETRQLDVPAAQSWCSLRDSNAVTFASIISSEFKLHPIAQASGYQDSVAKWITRWRLK</sequence>
<evidence type="ECO:0000313" key="1">
    <source>
        <dbReference type="EMBL" id="VDO53695.1"/>
    </source>
</evidence>
<gene>
    <name evidence="1" type="ORF">SMRZ_LOCUS2042</name>
</gene>
<protein>
    <submittedName>
        <fullName evidence="1">Uncharacterized protein</fullName>
    </submittedName>
</protein>
<keyword evidence="2" id="KW-1185">Reference proteome</keyword>
<reference evidence="1 2" key="1">
    <citation type="submission" date="2018-11" db="EMBL/GenBank/DDBJ databases">
        <authorList>
            <consortium name="Pathogen Informatics"/>
        </authorList>
    </citation>
    <scope>NUCLEOTIDE SEQUENCE [LARGE SCALE GENOMIC DNA]</scope>
    <source>
        <strain evidence="1 2">Zambia</strain>
    </source>
</reference>
<accession>A0A183LE17</accession>
<dbReference type="EMBL" id="UZAI01000501">
    <property type="protein sequence ID" value="VDO53695.1"/>
    <property type="molecule type" value="Genomic_DNA"/>
</dbReference>
<dbReference type="AlphaFoldDB" id="A0A183LE17"/>